<evidence type="ECO:0000259" key="6">
    <source>
        <dbReference type="PROSITE" id="PS50826"/>
    </source>
</evidence>
<keyword evidence="7" id="KW-1185">Reference proteome</keyword>
<dbReference type="InterPro" id="IPR052428">
    <property type="entry name" value="Autophagy_HostDef_Reg"/>
</dbReference>
<evidence type="ECO:0000313" key="8">
    <source>
        <dbReference type="RefSeq" id="XP_014415535.2"/>
    </source>
</evidence>
<dbReference type="RefSeq" id="XP_014415535.2">
    <property type="nucleotide sequence ID" value="XM_014560049.2"/>
</dbReference>
<reference evidence="7" key="1">
    <citation type="submission" date="2025-05" db="UniProtKB">
        <authorList>
            <consortium name="RefSeq"/>
        </authorList>
    </citation>
    <scope>NUCLEOTIDE SEQUENCE [LARGE SCALE GENOMIC DNA]</scope>
</reference>
<feature type="region of interest" description="Disordered" evidence="5">
    <location>
        <begin position="532"/>
        <end position="575"/>
    </location>
</feature>
<dbReference type="AlphaFoldDB" id="A0A8B7KCN2"/>
<dbReference type="GO" id="GO:0045806">
    <property type="term" value="P:negative regulation of endocytosis"/>
    <property type="evidence" value="ECO:0007669"/>
    <property type="project" value="TreeGrafter"/>
</dbReference>
<keyword evidence="4" id="KW-0072">Autophagy</keyword>
<gene>
    <name evidence="8" type="primary">RUBCN</name>
</gene>
<evidence type="ECO:0000256" key="4">
    <source>
        <dbReference type="ARBA" id="ARBA00023006"/>
    </source>
</evidence>
<dbReference type="GeneID" id="102507339"/>
<evidence type="ECO:0000256" key="1">
    <source>
        <dbReference type="ARBA" id="ARBA00004603"/>
    </source>
</evidence>
<comment type="subcellular location">
    <subcellularLocation>
        <location evidence="1">Late endosome</location>
    </subcellularLocation>
</comment>
<evidence type="ECO:0000313" key="7">
    <source>
        <dbReference type="Proteomes" id="UP000694856"/>
    </source>
</evidence>
<dbReference type="GO" id="GO:0005770">
    <property type="term" value="C:late endosome"/>
    <property type="evidence" value="ECO:0007669"/>
    <property type="project" value="UniProtKB-SubCell"/>
</dbReference>
<feature type="region of interest" description="Disordered" evidence="5">
    <location>
        <begin position="235"/>
        <end position="424"/>
    </location>
</feature>
<dbReference type="Proteomes" id="UP000694856">
    <property type="component" value="Chromosome 1"/>
</dbReference>
<feature type="compositionally biased region" description="Acidic residues" evidence="5">
    <location>
        <begin position="552"/>
        <end position="563"/>
    </location>
</feature>
<dbReference type="GO" id="GO:0005769">
    <property type="term" value="C:early endosome"/>
    <property type="evidence" value="ECO:0007669"/>
    <property type="project" value="TreeGrafter"/>
</dbReference>
<dbReference type="Pfam" id="PF21054">
    <property type="entry name" value="RUBC_PIKBD"/>
    <property type="match status" value="1"/>
</dbReference>
<name>A0A8B7KCN2_CAMFR</name>
<dbReference type="SMART" id="SM00593">
    <property type="entry name" value="RUN"/>
    <property type="match status" value="1"/>
</dbReference>
<dbReference type="Pfam" id="PF02759">
    <property type="entry name" value="RUN"/>
    <property type="match status" value="1"/>
</dbReference>
<dbReference type="GO" id="GO:0006914">
    <property type="term" value="P:autophagy"/>
    <property type="evidence" value="ECO:0007669"/>
    <property type="project" value="UniProtKB-KW"/>
</dbReference>
<feature type="compositionally biased region" description="Polar residues" evidence="5">
    <location>
        <begin position="287"/>
        <end position="317"/>
    </location>
</feature>
<keyword evidence="3" id="KW-0967">Endosome</keyword>
<feature type="compositionally biased region" description="Low complexity" evidence="5">
    <location>
        <begin position="532"/>
        <end position="551"/>
    </location>
</feature>
<feature type="compositionally biased region" description="Low complexity" evidence="5">
    <location>
        <begin position="338"/>
        <end position="368"/>
    </location>
</feature>
<dbReference type="Gene3D" id="1.20.58.900">
    <property type="match status" value="1"/>
</dbReference>
<sequence length="939" mass="105156">MRPEGARMELGGCEEGLPEESRREHWQLLGNLKTTVEGLVSANSPNVWSKYGGLERLCRDMQSILYHGLIHDQMCCRQTDYWQFVKDIRWLSPHSALHVEKFINLHENGQSSTDGVSERAVAELWLQHSLQCHCLSAQLRPLLGDRQYIRKFYTDTAFLLSDAHVTAMLQCLEAVEQNNPRLLAQIDVSMFARKQESPLLVSKSQSLTALPGSTYTSSTSYAQHSYFGSFSSLHQSMPNHGSERRSTSFSLSGPPRKPQESRGHVSPAEDQSIQAPLPPVSALARDSPSTPNEMSSSTLTSPLEASWVSSQNDSPSDASEGPEYLAIGNLDPRGRTASCQSHSSNAESSSSNLFSSSSSQKPDSAASSLGDQEGGGQSQLSSVLRRSSFSEGQTLTATGGTKKSHTRSHSDTNIASRGTPEGSQYLCSGEGMFRRPSEGQSLISYLSEQDFGSCADLEKENAHFSISESLIAAIELMKCNMMSQCLEEEEGEEDSDREIQELKQKIRLRRQQIRTKNLLPVYQETEHGSFRVTSSSSQFSSRDSAQFSDSGSADEVDEFEIQDADIRRSTPSNSKSFISSQSFSHSFLHSTSAEAVAMGLLKQFEGMQLPAASELEWLVPEHDAPQKLLPIPDSLPISPDDGQHADIYKLRIRVRGNLEWAPPRPQIIFNVHPAPTRKIAVAKQNYRCAGCGIRTDPDYIKRLRYCEYLGKYFCQCCHENAQMVIPSRVLRKWDFSKYYVSNFSKDLLIKIWNDPLFNVQDINSALYRKVKLLNQVRLLRIQLYHMKNMFKTCRLAKELLDSFDTVPGHLTEDLHLYSLNDLTATRKGELGPRLAELTRAGAAHVERCMLCQAKGFICEFCQNGDDIIFPFELHKCRTCEECKACYHKACFKSGSCPRCERLQARRELLAKQSLESYMSDYEEEPTEALALEATVLETT</sequence>
<feature type="compositionally biased region" description="Low complexity" evidence="5">
    <location>
        <begin position="378"/>
        <end position="390"/>
    </location>
</feature>
<dbReference type="InterPro" id="IPR025258">
    <property type="entry name" value="RH_dom"/>
</dbReference>
<feature type="compositionally biased region" description="Polar residues" evidence="5">
    <location>
        <begin position="391"/>
        <end position="401"/>
    </location>
</feature>
<feature type="compositionally biased region" description="Polar residues" evidence="5">
    <location>
        <begin position="411"/>
        <end position="424"/>
    </location>
</feature>
<dbReference type="CTD" id="9711"/>
<keyword evidence="2" id="KW-0597">Phosphoprotein</keyword>
<dbReference type="Pfam" id="PF13901">
    <property type="entry name" value="RH_dom"/>
    <property type="match status" value="1"/>
</dbReference>
<dbReference type="InterPro" id="IPR048569">
    <property type="entry name" value="RUBC_PIKBD"/>
</dbReference>
<proteinExistence type="predicted"/>
<dbReference type="InterPro" id="IPR004012">
    <property type="entry name" value="Run_dom"/>
</dbReference>
<evidence type="ECO:0000256" key="2">
    <source>
        <dbReference type="ARBA" id="ARBA00022553"/>
    </source>
</evidence>
<dbReference type="PANTHER" id="PTHR45971">
    <property type="entry name" value="PHOX (PX) DOMAIN-CONTAINING PROTEIN"/>
    <property type="match status" value="1"/>
</dbReference>
<accession>A0A8B7KCN2</accession>
<dbReference type="GO" id="GO:1901981">
    <property type="term" value="F:phosphatidylinositol phosphate binding"/>
    <property type="evidence" value="ECO:0007669"/>
    <property type="project" value="TreeGrafter"/>
</dbReference>
<protein>
    <submittedName>
        <fullName evidence="8">Run domain Beclin-1-interacting and cysteine-rich domain-containing protein isoform X10</fullName>
    </submittedName>
</protein>
<dbReference type="SUPFAM" id="SSF140741">
    <property type="entry name" value="RUN domain-like"/>
    <property type="match status" value="1"/>
</dbReference>
<dbReference type="CDD" id="cd17686">
    <property type="entry name" value="RUN_RUBCN"/>
    <property type="match status" value="1"/>
</dbReference>
<evidence type="ECO:0000256" key="3">
    <source>
        <dbReference type="ARBA" id="ARBA00022753"/>
    </source>
</evidence>
<dbReference type="PROSITE" id="PS50826">
    <property type="entry name" value="RUN"/>
    <property type="match status" value="1"/>
</dbReference>
<evidence type="ECO:0000256" key="5">
    <source>
        <dbReference type="SAM" id="MobiDB-lite"/>
    </source>
</evidence>
<dbReference type="FunFam" id="1.20.58.900:FF:000014">
    <property type="entry name" value="Run domain Beclin-1-interacting and cysteine-rich domain-containing protein"/>
    <property type="match status" value="1"/>
</dbReference>
<dbReference type="PANTHER" id="PTHR45971:SF3">
    <property type="entry name" value="RUN DOMAIN BECLIN-1-INTERACTING AND CYSTEINE-RICH DOMAIN-CONTAINING PROTEIN"/>
    <property type="match status" value="1"/>
</dbReference>
<organism evidence="7 8">
    <name type="scientific">Camelus ferus</name>
    <name type="common">Wild bactrian camel</name>
    <name type="synonym">Camelus bactrianus ferus</name>
    <dbReference type="NCBI Taxonomy" id="419612"/>
    <lineage>
        <taxon>Eukaryota</taxon>
        <taxon>Metazoa</taxon>
        <taxon>Chordata</taxon>
        <taxon>Craniata</taxon>
        <taxon>Vertebrata</taxon>
        <taxon>Euteleostomi</taxon>
        <taxon>Mammalia</taxon>
        <taxon>Eutheria</taxon>
        <taxon>Laurasiatheria</taxon>
        <taxon>Artiodactyla</taxon>
        <taxon>Tylopoda</taxon>
        <taxon>Camelidae</taxon>
        <taxon>Camelus</taxon>
    </lineage>
</organism>
<dbReference type="InterPro" id="IPR037213">
    <property type="entry name" value="Run_dom_sf"/>
</dbReference>
<reference evidence="8" key="2">
    <citation type="submission" date="2025-08" db="UniProtKB">
        <authorList>
            <consortium name="RefSeq"/>
        </authorList>
    </citation>
    <scope>IDENTIFICATION</scope>
    <source>
        <tissue evidence="8">Ear skin</tissue>
    </source>
</reference>
<dbReference type="SMART" id="SM01175">
    <property type="entry name" value="DUF4206"/>
    <property type="match status" value="1"/>
</dbReference>
<feature type="domain" description="RUN" evidence="6">
    <location>
        <begin position="48"/>
        <end position="185"/>
    </location>
</feature>
<dbReference type="GO" id="GO:1901097">
    <property type="term" value="P:negative regulation of autophagosome maturation"/>
    <property type="evidence" value="ECO:0007669"/>
    <property type="project" value="TreeGrafter"/>
</dbReference>